<reference evidence="2" key="1">
    <citation type="submission" date="2022-05" db="EMBL/GenBank/DDBJ databases">
        <authorList>
            <person name="Ashby S."/>
            <person name="Bressette G."/>
            <person name="Brown S."/>
            <person name="Charles S."/>
            <person name="Neely M.N."/>
            <person name="Molloy S.D."/>
            <person name="Garlena R.A."/>
            <person name="Russell D.A."/>
            <person name="Jacobs-Sera D."/>
            <person name="Hatfull G.F."/>
        </authorList>
    </citation>
    <scope>NUCLEOTIDE SEQUENCE</scope>
</reference>
<feature type="region of interest" description="Disordered" evidence="1">
    <location>
        <begin position="59"/>
        <end position="84"/>
    </location>
</feature>
<evidence type="ECO:0000313" key="3">
    <source>
        <dbReference type="Proteomes" id="UP001060355"/>
    </source>
</evidence>
<evidence type="ECO:0000256" key="1">
    <source>
        <dbReference type="SAM" id="MobiDB-lite"/>
    </source>
</evidence>
<dbReference type="Pfam" id="PF16945">
    <property type="entry name" value="Phage_r1t_holin"/>
    <property type="match status" value="1"/>
</dbReference>
<dbReference type="KEGG" id="vg:80018923"/>
<dbReference type="EMBL" id="ON456347">
    <property type="protein sequence ID" value="UTN92940.1"/>
    <property type="molecule type" value="Genomic_DNA"/>
</dbReference>
<sequence>MWAKKFWTDAAERAVKTGVQSFVAVVTVDASTTILDWSWSQAGAAAATAAFLSIATSVMSSGVGSPDTPSLVDTRRGRHRREGE</sequence>
<organism evidence="2 3">
    <name type="scientific">Gordonia phage Finkle</name>
    <dbReference type="NCBI Taxonomy" id="2926099"/>
    <lineage>
        <taxon>Viruses</taxon>
        <taxon>Duplodnaviria</taxon>
        <taxon>Heunggongvirae</taxon>
        <taxon>Uroviricota</taxon>
        <taxon>Caudoviricetes</taxon>
        <taxon>Finkelvirus</taxon>
        <taxon>Finkelvirus finkel</taxon>
    </lineage>
</organism>
<dbReference type="InterPro" id="IPR020109">
    <property type="entry name" value="Holin_r1t"/>
</dbReference>
<evidence type="ECO:0008006" key="4">
    <source>
        <dbReference type="Google" id="ProtNLM"/>
    </source>
</evidence>
<gene>
    <name evidence="2" type="primary">21</name>
    <name evidence="2" type="ORF">SEA_FINKLE_21</name>
</gene>
<accession>A0A9E7NK58</accession>
<keyword evidence="3" id="KW-1185">Reference proteome</keyword>
<dbReference type="Proteomes" id="UP001060355">
    <property type="component" value="Segment"/>
</dbReference>
<dbReference type="GeneID" id="80018923"/>
<name>A0A9E7NK58_9CAUD</name>
<protein>
    <recommendedName>
        <fullName evidence="4">Holin</fullName>
    </recommendedName>
</protein>
<dbReference type="RefSeq" id="YP_010754334.1">
    <property type="nucleotide sequence ID" value="NC_073459.1"/>
</dbReference>
<evidence type="ECO:0000313" key="2">
    <source>
        <dbReference type="EMBL" id="UTN92940.1"/>
    </source>
</evidence>
<proteinExistence type="predicted"/>